<feature type="signal peptide" evidence="10">
    <location>
        <begin position="1"/>
        <end position="25"/>
    </location>
</feature>
<comment type="similarity">
    <text evidence="1 10">Belongs to the Arg-specific ADP-ribosyltransferase family.</text>
</comment>
<dbReference type="FunFam" id="3.90.176.10:FF:000001">
    <property type="entry name" value="NAD(P)(+)--arginine ADP-ribosyltransferase"/>
    <property type="match status" value="1"/>
</dbReference>
<dbReference type="InterPro" id="IPR000768">
    <property type="entry name" value="ART"/>
</dbReference>
<organism evidence="11 12">
    <name type="scientific">Ornithorhynchus anatinus</name>
    <name type="common">Duckbill platypus</name>
    <dbReference type="NCBI Taxonomy" id="9258"/>
    <lineage>
        <taxon>Eukaryota</taxon>
        <taxon>Metazoa</taxon>
        <taxon>Chordata</taxon>
        <taxon>Craniata</taxon>
        <taxon>Vertebrata</taxon>
        <taxon>Euteleostomi</taxon>
        <taxon>Mammalia</taxon>
        <taxon>Monotremata</taxon>
        <taxon>Ornithorhynchidae</taxon>
        <taxon>Ornithorhynchus</taxon>
    </lineage>
</organism>
<keyword evidence="2 10" id="KW-0328">Glycosyltransferase</keyword>
<protein>
    <recommendedName>
        <fullName evidence="10">NAD(P)(+)--arginine ADP-ribosyltransferase</fullName>
        <ecNumber evidence="10">2.4.2.31</ecNumber>
    </recommendedName>
    <alternativeName>
        <fullName evidence="10">Mono(ADP-ribosyl)transferase</fullName>
    </alternativeName>
</protein>
<dbReference type="GO" id="GO:0016779">
    <property type="term" value="F:nucleotidyltransferase activity"/>
    <property type="evidence" value="ECO:0007669"/>
    <property type="project" value="UniProtKB-KW"/>
</dbReference>
<dbReference type="PROSITE" id="PS01291">
    <property type="entry name" value="ART"/>
    <property type="match status" value="1"/>
</dbReference>
<evidence type="ECO:0000256" key="4">
    <source>
        <dbReference type="ARBA" id="ARBA00022695"/>
    </source>
</evidence>
<evidence type="ECO:0000256" key="1">
    <source>
        <dbReference type="ARBA" id="ARBA00009558"/>
    </source>
</evidence>
<keyword evidence="7 10" id="KW-0520">NAD</keyword>
<dbReference type="OMA" id="ARWHWAK"/>
<reference evidence="11" key="2">
    <citation type="submission" date="2025-08" db="UniProtKB">
        <authorList>
            <consortium name="Ensembl"/>
        </authorList>
    </citation>
    <scope>IDENTIFICATION</scope>
    <source>
        <strain evidence="11">Glennie</strain>
    </source>
</reference>
<keyword evidence="6 10" id="KW-0521">NADP</keyword>
<keyword evidence="8" id="KW-1015">Disulfide bond</keyword>
<name>F7BQR2_ORNAN</name>
<dbReference type="eggNOG" id="ENOG502SPJ1">
    <property type="taxonomic scope" value="Eukaryota"/>
</dbReference>
<dbReference type="GeneTree" id="ENSGT01030000234601"/>
<feature type="chain" id="PRO_5028513236" description="NAD(P)(+)--arginine ADP-ribosyltransferase" evidence="10">
    <location>
        <begin position="26"/>
        <end position="279"/>
    </location>
</feature>
<reference evidence="11" key="3">
    <citation type="submission" date="2025-09" db="UniProtKB">
        <authorList>
            <consortium name="Ensembl"/>
        </authorList>
    </citation>
    <scope>IDENTIFICATION</scope>
    <source>
        <strain evidence="11">Glennie</strain>
    </source>
</reference>
<evidence type="ECO:0000256" key="3">
    <source>
        <dbReference type="ARBA" id="ARBA00022679"/>
    </source>
</evidence>
<dbReference type="PRINTS" id="PR00970">
    <property type="entry name" value="RIBTRNSFRASE"/>
</dbReference>
<evidence type="ECO:0000256" key="6">
    <source>
        <dbReference type="ARBA" id="ARBA00022857"/>
    </source>
</evidence>
<dbReference type="Proteomes" id="UP000002279">
    <property type="component" value="Chromosome 2"/>
</dbReference>
<proteinExistence type="inferred from homology"/>
<accession>F7BQR2</accession>
<reference evidence="11 12" key="1">
    <citation type="journal article" date="2008" name="Nature">
        <title>Genome analysis of the platypus reveals unique signatures of evolution.</title>
        <authorList>
            <person name="Warren W.C."/>
            <person name="Hillier L.W."/>
            <person name="Marshall Graves J.A."/>
            <person name="Birney E."/>
            <person name="Ponting C.P."/>
            <person name="Grutzner F."/>
            <person name="Belov K."/>
            <person name="Miller W."/>
            <person name="Clarke L."/>
            <person name="Chinwalla A.T."/>
            <person name="Yang S.P."/>
            <person name="Heger A."/>
            <person name="Locke D.P."/>
            <person name="Miethke P."/>
            <person name="Waters P.D."/>
            <person name="Veyrunes F."/>
            <person name="Fulton L."/>
            <person name="Fulton B."/>
            <person name="Graves T."/>
            <person name="Wallis J."/>
            <person name="Puente X.S."/>
            <person name="Lopez-Otin C."/>
            <person name="Ordonez G.R."/>
            <person name="Eichler E.E."/>
            <person name="Chen L."/>
            <person name="Cheng Z."/>
            <person name="Deakin J.E."/>
            <person name="Alsop A."/>
            <person name="Thompson K."/>
            <person name="Kirby P."/>
            <person name="Papenfuss A.T."/>
            <person name="Wakefield M.J."/>
            <person name="Olender T."/>
            <person name="Lancet D."/>
            <person name="Huttley G.A."/>
            <person name="Smit A.F."/>
            <person name="Pask A."/>
            <person name="Temple-Smith P."/>
            <person name="Batzer M.A."/>
            <person name="Walker J.A."/>
            <person name="Konkel M.K."/>
            <person name="Harris R.S."/>
            <person name="Whittington C.M."/>
            <person name="Wong E.S."/>
            <person name="Gemmell N.J."/>
            <person name="Buschiazzo E."/>
            <person name="Vargas Jentzsch I.M."/>
            <person name="Merkel A."/>
            <person name="Schmitz J."/>
            <person name="Zemann A."/>
            <person name="Churakov G."/>
            <person name="Kriegs J.O."/>
            <person name="Brosius J."/>
            <person name="Murchison E.P."/>
            <person name="Sachidanandam R."/>
            <person name="Smith C."/>
            <person name="Hannon G.J."/>
            <person name="Tsend-Ayush E."/>
            <person name="McMillan D."/>
            <person name="Attenborough R."/>
            <person name="Rens W."/>
            <person name="Ferguson-Smith M."/>
            <person name="Lefevre C.M."/>
            <person name="Sharp J.A."/>
            <person name="Nicholas K.R."/>
            <person name="Ray D.A."/>
            <person name="Kube M."/>
            <person name="Reinhardt R."/>
            <person name="Pringle T.H."/>
            <person name="Taylor J."/>
            <person name="Jones R.C."/>
            <person name="Nixon B."/>
            <person name="Dacheux J.L."/>
            <person name="Niwa H."/>
            <person name="Sekita Y."/>
            <person name="Huang X."/>
            <person name="Stark A."/>
            <person name="Kheradpour P."/>
            <person name="Kellis M."/>
            <person name="Flicek P."/>
            <person name="Chen Y."/>
            <person name="Webber C."/>
            <person name="Hardison R."/>
            <person name="Nelson J."/>
            <person name="Hallsworth-Pepin K."/>
            <person name="Delehaunty K."/>
            <person name="Markovic C."/>
            <person name="Minx P."/>
            <person name="Feng Y."/>
            <person name="Kremitzki C."/>
            <person name="Mitreva M."/>
            <person name="Glasscock J."/>
            <person name="Wylie T."/>
            <person name="Wohldmann P."/>
            <person name="Thiru P."/>
            <person name="Nhan M.N."/>
            <person name="Pohl C.S."/>
            <person name="Smith S.M."/>
            <person name="Hou S."/>
            <person name="Nefedov M."/>
            <person name="de Jong P.J."/>
            <person name="Renfree M.B."/>
            <person name="Mardis E.R."/>
            <person name="Wilson R.K."/>
        </authorList>
    </citation>
    <scope>NUCLEOTIDE SEQUENCE [LARGE SCALE GENOMIC DNA]</scope>
    <source>
        <strain evidence="11 12">Glennie</strain>
    </source>
</reference>
<keyword evidence="5 10" id="KW-0732">Signal</keyword>
<dbReference type="PANTHER" id="PTHR10339:SF24">
    <property type="entry name" value="T-CELL ECTO-ADP-RIBOSYLTRANSFERASE 1-RELATED"/>
    <property type="match status" value="1"/>
</dbReference>
<sequence length="279" mass="31531">MGLPRLVTVAALWIQILLQMPQVGGKEIEMTMEYDAFDDQYEGCENKMDSEAPRLLEDEKRNNKVLRDAWASAETKWQKEIKEKLSFLPSDFREEYGIAVVVYTNQTFCQDFNWAVRTNGTSLEYYKNNFRYKAVHFYLTRALQLLPKVNCTMQLHRGSKMEFTHSGTGPIRFGQFSSTSQNRSISEKFGMSTSYSIHACLGVSIKNFSYIPEEEEVLIPGNEVFDVSAEKGSRVFSLKSTKKPFACFNCALLGNEKNANCSSGLGPPCVPFPPLAASL</sequence>
<dbReference type="InParanoid" id="F7BQR2"/>
<dbReference type="Pfam" id="PF01129">
    <property type="entry name" value="ART"/>
    <property type="match status" value="1"/>
</dbReference>
<dbReference type="Gene3D" id="3.90.176.10">
    <property type="entry name" value="Toxin ADP-ribosyltransferase, Chain A, domain 1"/>
    <property type="match status" value="1"/>
</dbReference>
<dbReference type="GO" id="GO:0003950">
    <property type="term" value="F:NAD+ poly-ADP-ribosyltransferase activity"/>
    <property type="evidence" value="ECO:0000318"/>
    <property type="project" value="GO_Central"/>
</dbReference>
<evidence type="ECO:0000313" key="12">
    <source>
        <dbReference type="Proteomes" id="UP000002279"/>
    </source>
</evidence>
<dbReference type="PROSITE" id="PS51996">
    <property type="entry name" value="TR_MART"/>
    <property type="match status" value="1"/>
</dbReference>
<dbReference type="GO" id="GO:0106274">
    <property type="term" value="F:NAD+-protein-arginine ADP-ribosyltransferase activity"/>
    <property type="evidence" value="ECO:0007669"/>
    <property type="project" value="UniProtKB-EC"/>
</dbReference>
<dbReference type="EC" id="2.4.2.31" evidence="10"/>
<evidence type="ECO:0000256" key="8">
    <source>
        <dbReference type="ARBA" id="ARBA00023157"/>
    </source>
</evidence>
<dbReference type="PANTHER" id="PTHR10339">
    <property type="entry name" value="ADP-RIBOSYLTRANSFERASE"/>
    <property type="match status" value="1"/>
</dbReference>
<evidence type="ECO:0000256" key="9">
    <source>
        <dbReference type="ARBA" id="ARBA00047597"/>
    </source>
</evidence>
<dbReference type="AlphaFoldDB" id="F7BQR2"/>
<dbReference type="SUPFAM" id="SSF56399">
    <property type="entry name" value="ADP-ribosylation"/>
    <property type="match status" value="1"/>
</dbReference>
<evidence type="ECO:0000256" key="7">
    <source>
        <dbReference type="ARBA" id="ARBA00023027"/>
    </source>
</evidence>
<evidence type="ECO:0000256" key="10">
    <source>
        <dbReference type="RuleBase" id="RU361228"/>
    </source>
</evidence>
<dbReference type="InterPro" id="IPR050999">
    <property type="entry name" value="ADP-ribosyltransferase_ARG"/>
</dbReference>
<dbReference type="HOGENOM" id="CLU_059744_3_0_1"/>
<dbReference type="Bgee" id="ENSOANG00000003846">
    <property type="expression patterns" value="Expressed in liver and 2 other cell types or tissues"/>
</dbReference>
<evidence type="ECO:0000256" key="5">
    <source>
        <dbReference type="ARBA" id="ARBA00022729"/>
    </source>
</evidence>
<keyword evidence="12" id="KW-1185">Reference proteome</keyword>
<keyword evidence="4" id="KW-0548">Nucleotidyltransferase</keyword>
<dbReference type="Ensembl" id="ENSOANT00000006105.2">
    <property type="protein sequence ID" value="ENSOANP00000006103.2"/>
    <property type="gene ID" value="ENSOANG00000003846.2"/>
</dbReference>
<evidence type="ECO:0000313" key="11">
    <source>
        <dbReference type="Ensembl" id="ENSOANP00000006103.2"/>
    </source>
</evidence>
<comment type="catalytic activity">
    <reaction evidence="9 10">
        <text>L-arginyl-[protein] + NAD(+) = N(omega)-(ADP-D-ribosyl)-L-arginyl-[protein] + nicotinamide + H(+)</text>
        <dbReference type="Rhea" id="RHEA:19149"/>
        <dbReference type="Rhea" id="RHEA-COMP:10532"/>
        <dbReference type="Rhea" id="RHEA-COMP:15087"/>
        <dbReference type="ChEBI" id="CHEBI:15378"/>
        <dbReference type="ChEBI" id="CHEBI:17154"/>
        <dbReference type="ChEBI" id="CHEBI:29965"/>
        <dbReference type="ChEBI" id="CHEBI:57540"/>
        <dbReference type="ChEBI" id="CHEBI:142554"/>
        <dbReference type="EC" id="2.4.2.31"/>
    </reaction>
</comment>
<keyword evidence="3 10" id="KW-0808">Transferase</keyword>
<evidence type="ECO:0000256" key="2">
    <source>
        <dbReference type="ARBA" id="ARBA00022676"/>
    </source>
</evidence>